<dbReference type="GO" id="GO:0003676">
    <property type="term" value="F:nucleic acid binding"/>
    <property type="evidence" value="ECO:0007669"/>
    <property type="project" value="InterPro"/>
</dbReference>
<dbReference type="PANTHER" id="PTHR48475">
    <property type="entry name" value="RIBONUCLEASE H"/>
    <property type="match status" value="1"/>
</dbReference>
<accession>A0AAD3XZ48</accession>
<dbReference type="InterPro" id="IPR002156">
    <property type="entry name" value="RNaseH_domain"/>
</dbReference>
<evidence type="ECO:0000313" key="2">
    <source>
        <dbReference type="EMBL" id="GMH23142.1"/>
    </source>
</evidence>
<evidence type="ECO:0000313" key="3">
    <source>
        <dbReference type="Proteomes" id="UP001279734"/>
    </source>
</evidence>
<sequence length="345" mass="38770">MPRISAAVMVHKLGLDSGRKPVRQKRRNHSVEKLIAIREEVKKLLDARFIREVQYPDWLLNVVLPKEVLGFHRLPAGIEANLEKIKALADMAPLRLPKTSGDYFRRWRLCPLPREFGDKSPDPPLLASPKDGKELYLYLAISEVALSSVLVRQESDTQQPVYYPLKGILQKPDVLGRLVKWAIELGEFDIEFKPKPTIKAQALADFIVETTTPIQEEPPTENTEQPDEVPKWTLHVDGLSTDSGSGARVVLTTPDGSEVKYSLKLDFSATNNVAEYETLLAGLRLAKQCSAKRLVVYSDSELIVNQINGGFEANNPHLTKYLAKAKKVVRGFHKLTLVHVPRTEN</sequence>
<dbReference type="InterPro" id="IPR012337">
    <property type="entry name" value="RNaseH-like_sf"/>
</dbReference>
<name>A0AAD3XZ48_NEPGR</name>
<protein>
    <recommendedName>
        <fullName evidence="1">RNase H type-1 domain-containing protein</fullName>
    </recommendedName>
</protein>
<dbReference type="GO" id="GO:0004523">
    <property type="term" value="F:RNA-DNA hybrid ribonuclease activity"/>
    <property type="evidence" value="ECO:0007669"/>
    <property type="project" value="InterPro"/>
</dbReference>
<keyword evidence="3" id="KW-1185">Reference proteome</keyword>
<dbReference type="EMBL" id="BSYO01000025">
    <property type="protein sequence ID" value="GMH23142.1"/>
    <property type="molecule type" value="Genomic_DNA"/>
</dbReference>
<dbReference type="PROSITE" id="PS50879">
    <property type="entry name" value="RNASE_H_1"/>
    <property type="match status" value="1"/>
</dbReference>
<dbReference type="AlphaFoldDB" id="A0AAD3XZ48"/>
<dbReference type="Pfam" id="PF13456">
    <property type="entry name" value="RVT_3"/>
    <property type="match status" value="1"/>
</dbReference>
<dbReference type="SUPFAM" id="SSF56672">
    <property type="entry name" value="DNA/RNA polymerases"/>
    <property type="match status" value="1"/>
</dbReference>
<proteinExistence type="predicted"/>
<dbReference type="SUPFAM" id="SSF53098">
    <property type="entry name" value="Ribonuclease H-like"/>
    <property type="match status" value="1"/>
</dbReference>
<evidence type="ECO:0000259" key="1">
    <source>
        <dbReference type="PROSITE" id="PS50879"/>
    </source>
</evidence>
<dbReference type="Proteomes" id="UP001279734">
    <property type="component" value="Unassembled WGS sequence"/>
</dbReference>
<dbReference type="InterPro" id="IPR043502">
    <property type="entry name" value="DNA/RNA_pol_sf"/>
</dbReference>
<dbReference type="InterPro" id="IPR036397">
    <property type="entry name" value="RNaseH_sf"/>
</dbReference>
<organism evidence="2 3">
    <name type="scientific">Nepenthes gracilis</name>
    <name type="common">Slender pitcher plant</name>
    <dbReference type="NCBI Taxonomy" id="150966"/>
    <lineage>
        <taxon>Eukaryota</taxon>
        <taxon>Viridiplantae</taxon>
        <taxon>Streptophyta</taxon>
        <taxon>Embryophyta</taxon>
        <taxon>Tracheophyta</taxon>
        <taxon>Spermatophyta</taxon>
        <taxon>Magnoliopsida</taxon>
        <taxon>eudicotyledons</taxon>
        <taxon>Gunneridae</taxon>
        <taxon>Pentapetalae</taxon>
        <taxon>Caryophyllales</taxon>
        <taxon>Nepenthaceae</taxon>
        <taxon>Nepenthes</taxon>
    </lineage>
</organism>
<dbReference type="CDD" id="cd09279">
    <property type="entry name" value="RNase_HI_like"/>
    <property type="match status" value="1"/>
</dbReference>
<dbReference type="Gene3D" id="3.10.10.10">
    <property type="entry name" value="HIV Type 1 Reverse Transcriptase, subunit A, domain 1"/>
    <property type="match status" value="1"/>
</dbReference>
<comment type="caution">
    <text evidence="2">The sequence shown here is derived from an EMBL/GenBank/DDBJ whole genome shotgun (WGS) entry which is preliminary data.</text>
</comment>
<reference evidence="2" key="1">
    <citation type="submission" date="2023-05" db="EMBL/GenBank/DDBJ databases">
        <title>Nepenthes gracilis genome sequencing.</title>
        <authorList>
            <person name="Fukushima K."/>
        </authorList>
    </citation>
    <scope>NUCLEOTIDE SEQUENCE</scope>
    <source>
        <strain evidence="2">SING2019-196</strain>
    </source>
</reference>
<dbReference type="Gene3D" id="3.30.420.10">
    <property type="entry name" value="Ribonuclease H-like superfamily/Ribonuclease H"/>
    <property type="match status" value="1"/>
</dbReference>
<dbReference type="PANTHER" id="PTHR48475:SF2">
    <property type="entry name" value="RIBONUCLEASE H"/>
    <property type="match status" value="1"/>
</dbReference>
<feature type="domain" description="RNase H type-1" evidence="1">
    <location>
        <begin position="228"/>
        <end position="345"/>
    </location>
</feature>
<gene>
    <name evidence="2" type="ORF">Nepgr_024985</name>
</gene>